<dbReference type="AlphaFoldDB" id="A0AAV2P424"/>
<dbReference type="Proteomes" id="UP001497644">
    <property type="component" value="Chromosome 7"/>
</dbReference>
<accession>A0AAV2P424</accession>
<sequence length="113" mass="13219">MPCKLRSNSPIAPSMATELSRRHGIARNWRKKGDLAGDEKLVGHRCNTVIPLSFNRTGNCAHICRTRACRVWREYKNENEHRKEDREDGERRETMKTRGKEQTDRKEEAARLD</sequence>
<evidence type="ECO:0000313" key="2">
    <source>
        <dbReference type="EMBL" id="CAL1687287.1"/>
    </source>
</evidence>
<reference evidence="2" key="1">
    <citation type="submission" date="2024-04" db="EMBL/GenBank/DDBJ databases">
        <authorList>
            <consortium name="Molecular Ecology Group"/>
        </authorList>
    </citation>
    <scope>NUCLEOTIDE SEQUENCE</scope>
</reference>
<gene>
    <name evidence="2" type="ORF">LPLAT_LOCUS12518</name>
</gene>
<evidence type="ECO:0000313" key="3">
    <source>
        <dbReference type="Proteomes" id="UP001497644"/>
    </source>
</evidence>
<proteinExistence type="predicted"/>
<dbReference type="EMBL" id="OZ034830">
    <property type="protein sequence ID" value="CAL1687287.1"/>
    <property type="molecule type" value="Genomic_DNA"/>
</dbReference>
<feature type="region of interest" description="Disordered" evidence="1">
    <location>
        <begin position="76"/>
        <end position="113"/>
    </location>
</feature>
<evidence type="ECO:0000256" key="1">
    <source>
        <dbReference type="SAM" id="MobiDB-lite"/>
    </source>
</evidence>
<protein>
    <submittedName>
        <fullName evidence="2">Uncharacterized protein</fullName>
    </submittedName>
</protein>
<keyword evidence="3" id="KW-1185">Reference proteome</keyword>
<name>A0AAV2P424_9HYME</name>
<organism evidence="2 3">
    <name type="scientific">Lasius platythorax</name>
    <dbReference type="NCBI Taxonomy" id="488582"/>
    <lineage>
        <taxon>Eukaryota</taxon>
        <taxon>Metazoa</taxon>
        <taxon>Ecdysozoa</taxon>
        <taxon>Arthropoda</taxon>
        <taxon>Hexapoda</taxon>
        <taxon>Insecta</taxon>
        <taxon>Pterygota</taxon>
        <taxon>Neoptera</taxon>
        <taxon>Endopterygota</taxon>
        <taxon>Hymenoptera</taxon>
        <taxon>Apocrita</taxon>
        <taxon>Aculeata</taxon>
        <taxon>Formicoidea</taxon>
        <taxon>Formicidae</taxon>
        <taxon>Formicinae</taxon>
        <taxon>Lasius</taxon>
        <taxon>Lasius</taxon>
    </lineage>
</organism>